<sequence length="81" mass="9531">MQNVTFKGLHEDDEEGIITAKRETLEETGINEDKYKLLDFEKTLKYKVHNGVKETTYYLAVLLNNDETVKLSDEHTDYKYI</sequence>
<evidence type="ECO:0000256" key="1">
    <source>
        <dbReference type="ARBA" id="ARBA00022801"/>
    </source>
</evidence>
<dbReference type="GO" id="GO:0006167">
    <property type="term" value="P:AMP biosynthetic process"/>
    <property type="evidence" value="ECO:0007669"/>
    <property type="project" value="TreeGrafter"/>
</dbReference>
<dbReference type="InterPro" id="IPR020084">
    <property type="entry name" value="NUDIX_hydrolase_CS"/>
</dbReference>
<reference evidence="6" key="2">
    <citation type="submission" date="2016-05" db="EMBL/GenBank/DDBJ databases">
        <authorList>
            <person name="Naeem R."/>
        </authorList>
    </citation>
    <scope>NUCLEOTIDE SEQUENCE [LARGE SCALE GENOMIC DNA]</scope>
</reference>
<keyword evidence="6" id="KW-1185">Reference proteome</keyword>
<evidence type="ECO:0000313" key="5">
    <source>
        <dbReference type="Proteomes" id="UP000078550"/>
    </source>
</evidence>
<reference evidence="5" key="3">
    <citation type="submission" date="2016-05" db="EMBL/GenBank/DDBJ databases">
        <authorList>
            <person name="Naeem Raeece"/>
        </authorList>
    </citation>
    <scope>NUCLEOTIDE SEQUENCE [LARGE SCALE GENOMIC DNA]</scope>
</reference>
<evidence type="ECO:0000313" key="6">
    <source>
        <dbReference type="Proteomes" id="UP000078555"/>
    </source>
</evidence>
<organism evidence="4 5">
    <name type="scientific">Plasmodium ovale wallikeri</name>
    <dbReference type="NCBI Taxonomy" id="864142"/>
    <lineage>
        <taxon>Eukaryota</taxon>
        <taxon>Sar</taxon>
        <taxon>Alveolata</taxon>
        <taxon>Apicomplexa</taxon>
        <taxon>Aconoidasida</taxon>
        <taxon>Haemosporida</taxon>
        <taxon>Plasmodiidae</taxon>
        <taxon>Plasmodium</taxon>
        <taxon>Plasmodium (Plasmodium)</taxon>
    </lineage>
</organism>
<protein>
    <submittedName>
        <fullName evidence="4">Bis(5'-nucleosyl)-tetraphosphatase [asymmetrical]</fullName>
    </submittedName>
</protein>
<dbReference type="SUPFAM" id="SSF55811">
    <property type="entry name" value="Nudix"/>
    <property type="match status" value="1"/>
</dbReference>
<dbReference type="GO" id="GO:0004081">
    <property type="term" value="F:bis(5'-nucleosyl)-tetraphosphatase (asymmetrical) activity"/>
    <property type="evidence" value="ECO:0007669"/>
    <property type="project" value="TreeGrafter"/>
</dbReference>
<name>A0A1A8YXY4_PLAOA</name>
<reference evidence="4" key="1">
    <citation type="submission" date="2016-05" db="EMBL/GenBank/DDBJ databases">
        <authorList>
            <person name="Lavstsen T."/>
            <person name="Jespersen J.S."/>
        </authorList>
    </citation>
    <scope>NUCLEOTIDE SEQUENCE [LARGE SCALE GENOMIC DNA]</scope>
</reference>
<feature type="domain" description="Nudix hydrolase" evidence="2">
    <location>
        <begin position="6"/>
        <end position="79"/>
    </location>
</feature>
<dbReference type="PANTHER" id="PTHR21340">
    <property type="entry name" value="DIADENOSINE 5,5-P1,P4-TETRAPHOSPHATE PYROPHOSPHOHYDROLASE MUTT"/>
    <property type="match status" value="1"/>
</dbReference>
<gene>
    <name evidence="3" type="ORF">POVWA1_031170</name>
    <name evidence="4" type="ORF">POVWA2_030880</name>
</gene>
<evidence type="ECO:0000259" key="2">
    <source>
        <dbReference type="Pfam" id="PF00293"/>
    </source>
</evidence>
<proteinExistence type="predicted"/>
<accession>A0A1A8YXY4</accession>
<dbReference type="PANTHER" id="PTHR21340:SF0">
    <property type="entry name" value="BIS(5'-NUCLEOSYL)-TETRAPHOSPHATASE [ASYMMETRICAL]"/>
    <property type="match status" value="1"/>
</dbReference>
<dbReference type="Gene3D" id="3.90.79.10">
    <property type="entry name" value="Nucleoside Triphosphate Pyrophosphohydrolase"/>
    <property type="match status" value="1"/>
</dbReference>
<dbReference type="GO" id="GO:0006754">
    <property type="term" value="P:ATP biosynthetic process"/>
    <property type="evidence" value="ECO:0007669"/>
    <property type="project" value="TreeGrafter"/>
</dbReference>
<keyword evidence="1" id="KW-0378">Hydrolase</keyword>
<dbReference type="Pfam" id="PF00293">
    <property type="entry name" value="NUDIX"/>
    <property type="match status" value="1"/>
</dbReference>
<dbReference type="Proteomes" id="UP000078550">
    <property type="component" value="Unassembled WGS sequence"/>
</dbReference>
<dbReference type="Proteomes" id="UP000078555">
    <property type="component" value="Unassembled WGS sequence"/>
</dbReference>
<dbReference type="EMBL" id="FLRE01000119">
    <property type="protein sequence ID" value="SBT36575.1"/>
    <property type="molecule type" value="Genomic_DNA"/>
</dbReference>
<dbReference type="AlphaFoldDB" id="A0A1A8YXY4"/>
<dbReference type="InterPro" id="IPR051325">
    <property type="entry name" value="Nudix_hydrolase_domain"/>
</dbReference>
<evidence type="ECO:0000313" key="3">
    <source>
        <dbReference type="EMBL" id="SBT36177.1"/>
    </source>
</evidence>
<dbReference type="EMBL" id="FLRD01000091">
    <property type="protein sequence ID" value="SBT36177.1"/>
    <property type="molecule type" value="Genomic_DNA"/>
</dbReference>
<evidence type="ECO:0000313" key="4">
    <source>
        <dbReference type="EMBL" id="SBT36575.1"/>
    </source>
</evidence>
<dbReference type="PROSITE" id="PS00893">
    <property type="entry name" value="NUDIX_BOX"/>
    <property type="match status" value="1"/>
</dbReference>
<dbReference type="InterPro" id="IPR015797">
    <property type="entry name" value="NUDIX_hydrolase-like_dom_sf"/>
</dbReference>
<dbReference type="InterPro" id="IPR000086">
    <property type="entry name" value="NUDIX_hydrolase_dom"/>
</dbReference>